<dbReference type="Proteomes" id="UP001153331">
    <property type="component" value="Unassembled WGS sequence"/>
</dbReference>
<proteinExistence type="predicted"/>
<gene>
    <name evidence="1" type="ORF">OPT61_g3966</name>
</gene>
<name>A0ACC2IFW1_9PLEO</name>
<keyword evidence="2" id="KW-1185">Reference proteome</keyword>
<dbReference type="EMBL" id="JAPHNI010000215">
    <property type="protein sequence ID" value="KAJ8114065.1"/>
    <property type="molecule type" value="Genomic_DNA"/>
</dbReference>
<reference evidence="1" key="1">
    <citation type="submission" date="2022-11" db="EMBL/GenBank/DDBJ databases">
        <title>Genome Sequence of Boeremia exigua.</title>
        <authorList>
            <person name="Buettner E."/>
        </authorList>
    </citation>
    <scope>NUCLEOTIDE SEQUENCE</scope>
    <source>
        <strain evidence="1">CU02</strain>
    </source>
</reference>
<sequence length="256" mass="29748">MRQALSSVSRPKVSFIEKLLTTPWVWTRHLSATATVDSRMVRSLTTQYTSTVSYPVLSFGFGVFQLQRRAYSGPPKSTVRTVYRNRNGEKIMFEPCSPPLGYTFVEAGNHYLTRRCRKLAQTVYAVYNVRYYPSHSKQLGIYVPNDVFEQANSDFQTQGEKTNKKIERVLGKMFPRIPSTDRQILQTFISEFSPTVTGDALLKNLGFKVYAFVRSRYTRYRSLKLFLVRRKAHKAQDQVHRETMDILRSWGWEKDG</sequence>
<comment type="caution">
    <text evidence="1">The sequence shown here is derived from an EMBL/GenBank/DDBJ whole genome shotgun (WGS) entry which is preliminary data.</text>
</comment>
<organism evidence="1 2">
    <name type="scientific">Boeremia exigua</name>
    <dbReference type="NCBI Taxonomy" id="749465"/>
    <lineage>
        <taxon>Eukaryota</taxon>
        <taxon>Fungi</taxon>
        <taxon>Dikarya</taxon>
        <taxon>Ascomycota</taxon>
        <taxon>Pezizomycotina</taxon>
        <taxon>Dothideomycetes</taxon>
        <taxon>Pleosporomycetidae</taxon>
        <taxon>Pleosporales</taxon>
        <taxon>Pleosporineae</taxon>
        <taxon>Didymellaceae</taxon>
        <taxon>Boeremia</taxon>
    </lineage>
</organism>
<evidence type="ECO:0000313" key="2">
    <source>
        <dbReference type="Proteomes" id="UP001153331"/>
    </source>
</evidence>
<accession>A0ACC2IFW1</accession>
<protein>
    <submittedName>
        <fullName evidence="1">Uncharacterized protein</fullName>
    </submittedName>
</protein>
<evidence type="ECO:0000313" key="1">
    <source>
        <dbReference type="EMBL" id="KAJ8114065.1"/>
    </source>
</evidence>